<dbReference type="EMBL" id="CM041535">
    <property type="protein sequence ID" value="KAI3372233.1"/>
    <property type="molecule type" value="Genomic_DNA"/>
</dbReference>
<keyword evidence="2" id="KW-1185">Reference proteome</keyword>
<proteinExistence type="predicted"/>
<evidence type="ECO:0000313" key="1">
    <source>
        <dbReference type="EMBL" id="KAI3372233.1"/>
    </source>
</evidence>
<comment type="caution">
    <text evidence="1">The sequence shown here is derived from an EMBL/GenBank/DDBJ whole genome shotgun (WGS) entry which is preliminary data.</text>
</comment>
<sequence length="306" mass="34435">MRCVCEPLCRMIGLAVAVAFMAACGASEYEYVGWSPPYSGGPSYGKPPQCVDIPVDLRLCHGVGYQQMLLPNLLEHETMAEVKQQASSWVPLVHKNCHPGTQVLLCSLFSPVCLERPIPPCRWLCEGVRDGCTPIMEAFGFPWPEMLNCDKFPEGDVCIAMTNTTSPATPTGFSPICPPCDNEMETDTMLEHMCASEFAFKAKIKDVTRENMDRKVILQKKKKMLKVGNLKKKDMKTLVLYLKNGADCPCQQLDNLGNQYLIMGRKVDQQYLLTGIHKWDKSSKEFKKAIKKLKTYKCPTFENVFK</sequence>
<dbReference type="Proteomes" id="UP000831701">
    <property type="component" value="Chromosome 5"/>
</dbReference>
<protein>
    <submittedName>
        <fullName evidence="1">Uncharacterized protein</fullName>
    </submittedName>
</protein>
<name>A0ACB8WZU7_9TELE</name>
<organism evidence="1 2">
    <name type="scientific">Scortum barcoo</name>
    <name type="common">barcoo grunter</name>
    <dbReference type="NCBI Taxonomy" id="214431"/>
    <lineage>
        <taxon>Eukaryota</taxon>
        <taxon>Metazoa</taxon>
        <taxon>Chordata</taxon>
        <taxon>Craniata</taxon>
        <taxon>Vertebrata</taxon>
        <taxon>Euteleostomi</taxon>
        <taxon>Actinopterygii</taxon>
        <taxon>Neopterygii</taxon>
        <taxon>Teleostei</taxon>
        <taxon>Neoteleostei</taxon>
        <taxon>Acanthomorphata</taxon>
        <taxon>Eupercaria</taxon>
        <taxon>Centrarchiformes</taxon>
        <taxon>Terapontoidei</taxon>
        <taxon>Terapontidae</taxon>
        <taxon>Scortum</taxon>
    </lineage>
</organism>
<gene>
    <name evidence="1" type="ORF">L3Q82_022740</name>
</gene>
<reference evidence="1" key="1">
    <citation type="submission" date="2022-04" db="EMBL/GenBank/DDBJ databases">
        <title>Jade perch genome.</title>
        <authorList>
            <person name="Chao B."/>
        </authorList>
    </citation>
    <scope>NUCLEOTIDE SEQUENCE</scope>
    <source>
        <strain evidence="1">CB-2022</strain>
    </source>
</reference>
<accession>A0ACB8WZU7</accession>
<evidence type="ECO:0000313" key="2">
    <source>
        <dbReference type="Proteomes" id="UP000831701"/>
    </source>
</evidence>